<keyword evidence="1 3" id="KW-0479">Metal-binding</keyword>
<reference evidence="4 5" key="1">
    <citation type="submission" date="2020-06" db="EMBL/GenBank/DDBJ databases">
        <title>Altererythrobacter lutimaris sp. nov., a marine bacterium isolated from a tidal flat.</title>
        <authorList>
            <person name="Kim D."/>
            <person name="Yoo Y."/>
            <person name="Kim J.-J."/>
        </authorList>
    </citation>
    <scope>NUCLEOTIDE SEQUENCE [LARGE SCALE GENOMIC DNA]</scope>
    <source>
        <strain evidence="4 5">JGD-16</strain>
    </source>
</reference>
<feature type="binding site" evidence="3">
    <location>
        <position position="38"/>
    </location>
    <ligand>
        <name>Zn(2+)</name>
        <dbReference type="ChEBI" id="CHEBI:29105"/>
    </ligand>
</feature>
<dbReference type="GO" id="GO:0008270">
    <property type="term" value="F:zinc ion binding"/>
    <property type="evidence" value="ECO:0007669"/>
    <property type="project" value="UniProtKB-UniRule"/>
</dbReference>
<protein>
    <recommendedName>
        <fullName evidence="3">DNA gyrase inhibitor YacG</fullName>
    </recommendedName>
</protein>
<dbReference type="HAMAP" id="MF_00649">
    <property type="entry name" value="DNA_gyrase_inhibitor_YacG"/>
    <property type="match status" value="1"/>
</dbReference>
<dbReference type="GO" id="GO:0008657">
    <property type="term" value="F:DNA topoisomerase type II (double strand cut, ATP-hydrolyzing) inhibitor activity"/>
    <property type="evidence" value="ECO:0007669"/>
    <property type="project" value="UniProtKB-UniRule"/>
</dbReference>
<sequence>MTSRKLCPICKKPRDHALKQRSGSAKENPFAPFCSSRCKDRDLARWFGDGYAVPGRPASPEEIAGEIVREEHD</sequence>
<name>A0A850HCC3_9SPHN</name>
<dbReference type="SUPFAM" id="SSF57716">
    <property type="entry name" value="Glucocorticoid receptor-like (DNA-binding domain)"/>
    <property type="match status" value="1"/>
</dbReference>
<dbReference type="InterPro" id="IPR013088">
    <property type="entry name" value="Znf_NHR/GATA"/>
</dbReference>
<dbReference type="AlphaFoldDB" id="A0A850HCC3"/>
<dbReference type="Pfam" id="PF03884">
    <property type="entry name" value="YacG"/>
    <property type="match status" value="1"/>
</dbReference>
<dbReference type="PANTHER" id="PTHR36150:SF1">
    <property type="entry name" value="DNA GYRASE INHIBITOR YACG"/>
    <property type="match status" value="1"/>
</dbReference>
<keyword evidence="2 3" id="KW-0862">Zinc</keyword>
<feature type="binding site" evidence="3">
    <location>
        <position position="10"/>
    </location>
    <ligand>
        <name>Zn(2+)</name>
        <dbReference type="ChEBI" id="CHEBI:29105"/>
    </ligand>
</feature>
<comment type="caution">
    <text evidence="4">The sequence shown here is derived from an EMBL/GenBank/DDBJ whole genome shotgun (WGS) entry which is preliminary data.</text>
</comment>
<evidence type="ECO:0000313" key="4">
    <source>
        <dbReference type="EMBL" id="NVE94576.1"/>
    </source>
</evidence>
<dbReference type="RefSeq" id="WP_176272840.1">
    <property type="nucleotide sequence ID" value="NZ_JABWTA010000001.1"/>
</dbReference>
<feature type="binding site" evidence="3">
    <location>
        <position position="7"/>
    </location>
    <ligand>
        <name>Zn(2+)</name>
        <dbReference type="ChEBI" id="CHEBI:29105"/>
    </ligand>
</feature>
<evidence type="ECO:0000256" key="2">
    <source>
        <dbReference type="ARBA" id="ARBA00022833"/>
    </source>
</evidence>
<comment type="subunit">
    <text evidence="3">Interacts with GyrB.</text>
</comment>
<dbReference type="InterPro" id="IPR005584">
    <property type="entry name" value="DNA_gyrase_inhibitor_YacG"/>
</dbReference>
<comment type="function">
    <text evidence="3">Inhibits all the catalytic activities of DNA gyrase by preventing its interaction with DNA. Acts by binding directly to the C-terminal domain of GyrB, which probably disrupts DNA binding by the gyrase.</text>
</comment>
<comment type="cofactor">
    <cofactor evidence="3">
        <name>Zn(2+)</name>
        <dbReference type="ChEBI" id="CHEBI:29105"/>
    </cofactor>
    <text evidence="3">Binds 1 zinc ion.</text>
</comment>
<accession>A0A850HCC3</accession>
<comment type="similarity">
    <text evidence="3">Belongs to the DNA gyrase inhibitor YacG family.</text>
</comment>
<feature type="binding site" evidence="3">
    <location>
        <position position="34"/>
    </location>
    <ligand>
        <name>Zn(2+)</name>
        <dbReference type="ChEBI" id="CHEBI:29105"/>
    </ligand>
</feature>
<evidence type="ECO:0000256" key="1">
    <source>
        <dbReference type="ARBA" id="ARBA00022723"/>
    </source>
</evidence>
<proteinExistence type="inferred from homology"/>
<organism evidence="4 5">
    <name type="scientific">Altererythrobacter lutimaris</name>
    <dbReference type="NCBI Taxonomy" id="2743979"/>
    <lineage>
        <taxon>Bacteria</taxon>
        <taxon>Pseudomonadati</taxon>
        <taxon>Pseudomonadota</taxon>
        <taxon>Alphaproteobacteria</taxon>
        <taxon>Sphingomonadales</taxon>
        <taxon>Erythrobacteraceae</taxon>
        <taxon>Altererythrobacter</taxon>
    </lineage>
</organism>
<keyword evidence="5" id="KW-1185">Reference proteome</keyword>
<gene>
    <name evidence="3 4" type="primary">yacG</name>
    <name evidence="4" type="ORF">HUO12_06655</name>
</gene>
<evidence type="ECO:0000256" key="3">
    <source>
        <dbReference type="HAMAP-Rule" id="MF_00649"/>
    </source>
</evidence>
<evidence type="ECO:0000313" key="5">
    <source>
        <dbReference type="Proteomes" id="UP000546031"/>
    </source>
</evidence>
<dbReference type="GO" id="GO:0006355">
    <property type="term" value="P:regulation of DNA-templated transcription"/>
    <property type="evidence" value="ECO:0007669"/>
    <property type="project" value="InterPro"/>
</dbReference>
<dbReference type="EMBL" id="JABWTA010000001">
    <property type="protein sequence ID" value="NVE94576.1"/>
    <property type="molecule type" value="Genomic_DNA"/>
</dbReference>
<dbReference type="Gene3D" id="3.30.50.10">
    <property type="entry name" value="Erythroid Transcription Factor GATA-1, subunit A"/>
    <property type="match status" value="1"/>
</dbReference>
<dbReference type="PANTHER" id="PTHR36150">
    <property type="entry name" value="DNA GYRASE INHIBITOR YACG"/>
    <property type="match status" value="1"/>
</dbReference>
<dbReference type="Proteomes" id="UP000546031">
    <property type="component" value="Unassembled WGS sequence"/>
</dbReference>